<dbReference type="RefSeq" id="WP_092871693.1">
    <property type="nucleotide sequence ID" value="NZ_FOJY01000007.1"/>
</dbReference>
<dbReference type="InterPro" id="IPR001789">
    <property type="entry name" value="Sig_transdc_resp-reg_receiver"/>
</dbReference>
<dbReference type="SMART" id="SM00388">
    <property type="entry name" value="HisKA"/>
    <property type="match status" value="1"/>
</dbReference>
<organism evidence="12 13">
    <name type="scientific">Acetitomaculum ruminis DSM 5522</name>
    <dbReference type="NCBI Taxonomy" id="1120918"/>
    <lineage>
        <taxon>Bacteria</taxon>
        <taxon>Bacillati</taxon>
        <taxon>Bacillota</taxon>
        <taxon>Clostridia</taxon>
        <taxon>Lachnospirales</taxon>
        <taxon>Lachnospiraceae</taxon>
        <taxon>Acetitomaculum</taxon>
    </lineage>
</organism>
<keyword evidence="6 12" id="KW-0418">Kinase</keyword>
<dbReference type="EMBL" id="FOJY01000007">
    <property type="protein sequence ID" value="SFB02383.1"/>
    <property type="molecule type" value="Genomic_DNA"/>
</dbReference>
<dbReference type="SMART" id="SM00448">
    <property type="entry name" value="REC"/>
    <property type="match status" value="1"/>
</dbReference>
<evidence type="ECO:0000256" key="1">
    <source>
        <dbReference type="ARBA" id="ARBA00000085"/>
    </source>
</evidence>
<dbReference type="InterPro" id="IPR003661">
    <property type="entry name" value="HisK_dim/P_dom"/>
</dbReference>
<evidence type="ECO:0000256" key="3">
    <source>
        <dbReference type="ARBA" id="ARBA00018672"/>
    </source>
</evidence>
<evidence type="ECO:0000259" key="10">
    <source>
        <dbReference type="PROSITE" id="PS50109"/>
    </source>
</evidence>
<evidence type="ECO:0000256" key="9">
    <source>
        <dbReference type="PROSITE-ProRule" id="PRU00169"/>
    </source>
</evidence>
<dbReference type="InterPro" id="IPR036890">
    <property type="entry name" value="HATPase_C_sf"/>
</dbReference>
<evidence type="ECO:0000256" key="5">
    <source>
        <dbReference type="ARBA" id="ARBA00022679"/>
    </source>
</evidence>
<dbReference type="CDD" id="cd00082">
    <property type="entry name" value="HisKA"/>
    <property type="match status" value="1"/>
</dbReference>
<dbReference type="Pfam" id="PF02518">
    <property type="entry name" value="HATPase_c"/>
    <property type="match status" value="1"/>
</dbReference>
<dbReference type="InterPro" id="IPR005467">
    <property type="entry name" value="His_kinase_dom"/>
</dbReference>
<gene>
    <name evidence="12" type="ORF">SAMN05216249_10737</name>
</gene>
<evidence type="ECO:0000259" key="11">
    <source>
        <dbReference type="PROSITE" id="PS50110"/>
    </source>
</evidence>
<dbReference type="Pfam" id="PF13426">
    <property type="entry name" value="PAS_9"/>
    <property type="match status" value="1"/>
</dbReference>
<keyword evidence="13" id="KW-1185">Reference proteome</keyword>
<dbReference type="SMART" id="SM00387">
    <property type="entry name" value="HATPase_c"/>
    <property type="match status" value="1"/>
</dbReference>
<dbReference type="InterPro" id="IPR036097">
    <property type="entry name" value="HisK_dim/P_sf"/>
</dbReference>
<dbReference type="PRINTS" id="PR00344">
    <property type="entry name" value="BCTRLSENSOR"/>
</dbReference>
<dbReference type="Gene3D" id="1.10.287.130">
    <property type="match status" value="1"/>
</dbReference>
<accession>A0A1I0XR15</accession>
<dbReference type="Pfam" id="PF00512">
    <property type="entry name" value="HisKA"/>
    <property type="match status" value="1"/>
</dbReference>
<keyword evidence="7" id="KW-0902">Two-component regulatory system</keyword>
<evidence type="ECO:0000313" key="13">
    <source>
        <dbReference type="Proteomes" id="UP000198838"/>
    </source>
</evidence>
<dbReference type="Gene3D" id="3.40.50.2300">
    <property type="match status" value="1"/>
</dbReference>
<evidence type="ECO:0000256" key="8">
    <source>
        <dbReference type="ARBA" id="ARBA00024867"/>
    </source>
</evidence>
<reference evidence="12 13" key="1">
    <citation type="submission" date="2016-10" db="EMBL/GenBank/DDBJ databases">
        <authorList>
            <person name="de Groot N.N."/>
        </authorList>
    </citation>
    <scope>NUCLEOTIDE SEQUENCE [LARGE SCALE GENOMIC DNA]</scope>
    <source>
        <strain evidence="12 13">DSM 5522</strain>
    </source>
</reference>
<dbReference type="SUPFAM" id="SSF55874">
    <property type="entry name" value="ATPase domain of HSP90 chaperone/DNA topoisomerase II/histidine kinase"/>
    <property type="match status" value="1"/>
</dbReference>
<dbReference type="EC" id="2.7.13.3" evidence="2"/>
<feature type="domain" description="Response regulatory" evidence="11">
    <location>
        <begin position="937"/>
        <end position="1058"/>
    </location>
</feature>
<dbReference type="STRING" id="1120918.SAMN05216249_10737"/>
<evidence type="ECO:0000256" key="6">
    <source>
        <dbReference type="ARBA" id="ARBA00022777"/>
    </source>
</evidence>
<feature type="domain" description="Histidine kinase" evidence="10">
    <location>
        <begin position="686"/>
        <end position="911"/>
    </location>
</feature>
<dbReference type="OrthoDB" id="9790669at2"/>
<name>A0A1I0XR15_9FIRM</name>
<dbReference type="PROSITE" id="PS50109">
    <property type="entry name" value="HIS_KIN"/>
    <property type="match status" value="1"/>
</dbReference>
<dbReference type="SUPFAM" id="SSF47384">
    <property type="entry name" value="Homodimeric domain of signal transducing histidine kinase"/>
    <property type="match status" value="1"/>
</dbReference>
<sequence>MGEKVTKIDLSLYKELLESIRIPLYVIRQKDYEMLFINSYGKKYWGKYDDYQGKKCYHFMVEQDAPCDFCDFLSEEVSHIKMEEFYLDDKKAWMQGNIHKIIWDNEDAVLFYYFDVTEFKMKKIYDYLDLDTLDVLVQNVPSGMAIGYVENHIIKKLSINDIIEEYLGIPKGILYMNDHSLISTRIHKNDIPNVRKSMLGLKENHRIHSVKFRYSKNNNGCYIWYRIDVSCIDILNGYFLFISMHDIDDEKKKEEELWLANHTLEDTLKIYSAIAAKNESIVYEFDLKSRTLKAIDNEYARKRFKELGYPMVLKNVPEVFEGILDKKNYDLIKKIYAEFESGEKNNSVLIEAKEKDGKKRIAKLDYTCIYNSEGKPVKYYGTVQNITEKWEKNIEYKEKLEAFNNYDEKYLLAKVHVNLSDNYIISSADGQHKSLALVGADGKNYSEILDEVSQKALQKEDVDKIKEMYPDKLIKLYEKGKTNYEFYYRRGCRVKFYLWMKLDIQIFENPYKNNLEAFVYIYDSTKYSLSRMLISKITEIGFELIGIIDTVSGLISTYENDEGMENFVEKTAHLDYDSFFESEVGTSLYLENGERIKKYFKLENVVKEIEEKSTVSFRFNFRDADGNLKYKSIELCFLDDSKRYIYFCEYDITKQYLEEKEQYRKMEEAAKIAKMANDSKTEFISRISHDIRTPISIIKNMVDFAMEDIYEPEKLKSDLRKIEAANGFLLSLINDVLDISKIDSGKMELNEAPYTAKEHIENVESILKTMCDEKHLKYEIKDYTGQGVIVVDKIRINQIILNLISNAVKYTPSGGTVKYTSLTKQLKEEGKMLFGFEIEDNGIGMSKEFQKKLFEPFTQEYNNPFRKKTSSGTGLGMSIVKKIIDLMDGEIEVYSKLGRGTKIRVSVVTDDASDNLKYRDYFVKKMVKDDKAQIEGKILLVEDNEINMEIVKRIMDSYNIEYDSAINGKEAVDIFEKSSIGEFSAILMDIQLPIMNGYEATKAIRSLPRTDAEEVVVIAMTADAFSDAIKKGKESGMDEYVIKPLNPKILYNTLVKRIGAKNG</sequence>
<dbReference type="CDD" id="cd17546">
    <property type="entry name" value="REC_hyHK_CKI1_RcsC-like"/>
    <property type="match status" value="1"/>
</dbReference>
<evidence type="ECO:0000256" key="2">
    <source>
        <dbReference type="ARBA" id="ARBA00012438"/>
    </source>
</evidence>
<dbReference type="SUPFAM" id="SSF52172">
    <property type="entry name" value="CheY-like"/>
    <property type="match status" value="1"/>
</dbReference>
<comment type="catalytic activity">
    <reaction evidence="1">
        <text>ATP + protein L-histidine = ADP + protein N-phospho-L-histidine.</text>
        <dbReference type="EC" id="2.7.13.3"/>
    </reaction>
</comment>
<dbReference type="PROSITE" id="PS50110">
    <property type="entry name" value="RESPONSE_REGULATORY"/>
    <property type="match status" value="1"/>
</dbReference>
<dbReference type="InterPro" id="IPR003594">
    <property type="entry name" value="HATPase_dom"/>
</dbReference>
<dbReference type="GO" id="GO:0005886">
    <property type="term" value="C:plasma membrane"/>
    <property type="evidence" value="ECO:0007669"/>
    <property type="project" value="TreeGrafter"/>
</dbReference>
<keyword evidence="4 9" id="KW-0597">Phosphoprotein</keyword>
<dbReference type="GO" id="GO:0000155">
    <property type="term" value="F:phosphorelay sensor kinase activity"/>
    <property type="evidence" value="ECO:0007669"/>
    <property type="project" value="InterPro"/>
</dbReference>
<dbReference type="Proteomes" id="UP000198838">
    <property type="component" value="Unassembled WGS sequence"/>
</dbReference>
<dbReference type="InterPro" id="IPR000014">
    <property type="entry name" value="PAS"/>
</dbReference>
<dbReference type="AlphaFoldDB" id="A0A1I0XR15"/>
<dbReference type="PANTHER" id="PTHR43047">
    <property type="entry name" value="TWO-COMPONENT HISTIDINE PROTEIN KINASE"/>
    <property type="match status" value="1"/>
</dbReference>
<protein>
    <recommendedName>
        <fullName evidence="3">Stage 0 sporulation protein A homolog</fullName>
        <ecNumber evidence="2">2.7.13.3</ecNumber>
    </recommendedName>
</protein>
<evidence type="ECO:0000313" key="12">
    <source>
        <dbReference type="EMBL" id="SFB02383.1"/>
    </source>
</evidence>
<comment type="function">
    <text evidence="8">May play the central regulatory role in sporulation. It may be an element of the effector pathway responsible for the activation of sporulation genes in response to nutritional stress. Spo0A may act in concert with spo0H (a sigma factor) to control the expression of some genes that are critical to the sporulation process.</text>
</comment>
<dbReference type="PANTHER" id="PTHR43047:SF72">
    <property type="entry name" value="OSMOSENSING HISTIDINE PROTEIN KINASE SLN1"/>
    <property type="match status" value="1"/>
</dbReference>
<evidence type="ECO:0000256" key="7">
    <source>
        <dbReference type="ARBA" id="ARBA00023012"/>
    </source>
</evidence>
<dbReference type="Pfam" id="PF00072">
    <property type="entry name" value="Response_reg"/>
    <property type="match status" value="1"/>
</dbReference>
<evidence type="ECO:0000256" key="4">
    <source>
        <dbReference type="ARBA" id="ARBA00022553"/>
    </source>
</evidence>
<dbReference type="InterPro" id="IPR004358">
    <property type="entry name" value="Sig_transdc_His_kin-like_C"/>
</dbReference>
<dbReference type="InterPro" id="IPR011006">
    <property type="entry name" value="CheY-like_superfamily"/>
</dbReference>
<dbReference type="GO" id="GO:0009927">
    <property type="term" value="F:histidine phosphotransfer kinase activity"/>
    <property type="evidence" value="ECO:0007669"/>
    <property type="project" value="TreeGrafter"/>
</dbReference>
<keyword evidence="5" id="KW-0808">Transferase</keyword>
<dbReference type="Gene3D" id="3.30.450.20">
    <property type="entry name" value="PAS domain"/>
    <property type="match status" value="1"/>
</dbReference>
<dbReference type="Gene3D" id="3.30.565.10">
    <property type="entry name" value="Histidine kinase-like ATPase, C-terminal domain"/>
    <property type="match status" value="1"/>
</dbReference>
<proteinExistence type="predicted"/>
<feature type="modified residue" description="4-aspartylphosphate" evidence="9">
    <location>
        <position position="989"/>
    </location>
</feature>